<reference evidence="1 2" key="1">
    <citation type="submission" date="2019-06" db="EMBL/GenBank/DDBJ databases">
        <title>Sequencing the genomes of 1000 actinobacteria strains.</title>
        <authorList>
            <person name="Klenk H.-P."/>
        </authorList>
    </citation>
    <scope>NUCLEOTIDE SEQUENCE [LARGE SCALE GENOMIC DNA]</scope>
    <source>
        <strain evidence="1 2">DSM 43866</strain>
    </source>
</reference>
<sequence length="131" mass="13800">MAVFVAPSPALAALTSEDNTAVAASAPSDTSQKISVAGATVYFVDNGDTWYVKDTAADGRSAVVLWENYINFERARIGTCANKLGNGTWGKCAKDYAESSGIRAMACTYDFSAGVRGSCSDWEVVKGEIIP</sequence>
<gene>
    <name evidence="1" type="ORF">FHX34_101774</name>
</gene>
<protein>
    <submittedName>
        <fullName evidence="1">Uncharacterized protein</fullName>
    </submittedName>
</protein>
<accession>A0A561WPL0</accession>
<comment type="caution">
    <text evidence="1">The sequence shown here is derived from an EMBL/GenBank/DDBJ whole genome shotgun (WGS) entry which is preliminary data.</text>
</comment>
<dbReference type="EMBL" id="VIWY01000001">
    <property type="protein sequence ID" value="TWG25802.1"/>
    <property type="molecule type" value="Genomic_DNA"/>
</dbReference>
<evidence type="ECO:0000313" key="2">
    <source>
        <dbReference type="Proteomes" id="UP000320239"/>
    </source>
</evidence>
<evidence type="ECO:0000313" key="1">
    <source>
        <dbReference type="EMBL" id="TWG25802.1"/>
    </source>
</evidence>
<proteinExistence type="predicted"/>
<dbReference type="Proteomes" id="UP000320239">
    <property type="component" value="Unassembled WGS sequence"/>
</dbReference>
<organism evidence="1 2">
    <name type="scientific">Actinoplanes teichomyceticus</name>
    <dbReference type="NCBI Taxonomy" id="1867"/>
    <lineage>
        <taxon>Bacteria</taxon>
        <taxon>Bacillati</taxon>
        <taxon>Actinomycetota</taxon>
        <taxon>Actinomycetes</taxon>
        <taxon>Micromonosporales</taxon>
        <taxon>Micromonosporaceae</taxon>
        <taxon>Actinoplanes</taxon>
    </lineage>
</organism>
<name>A0A561WPL0_ACTTI</name>
<keyword evidence="2" id="KW-1185">Reference proteome</keyword>
<dbReference type="AlphaFoldDB" id="A0A561WPL0"/>